<sequence length="181" mass="20392">MPPPDQLNALLGECSLGRQRALETLYRLTSAKLFAVALRILRRRDWAEEVLQECYVSIWQHAGRYDPLKSQPMTWMTRIVRNRCLDRLDRPNLEVPAPDDDFAASWADDAPGPMALLLTQESSAQLAGCLKGLEGHQRQAIALAFFEGLSHSEVAQHLCQPIGTIKSWVRRGLEKLKGCLE</sequence>
<dbReference type="CDD" id="cd06171">
    <property type="entry name" value="Sigma70_r4"/>
    <property type="match status" value="1"/>
</dbReference>
<evidence type="ECO:0000256" key="3">
    <source>
        <dbReference type="ARBA" id="ARBA00023082"/>
    </source>
</evidence>
<dbReference type="Gene3D" id="1.10.10.10">
    <property type="entry name" value="Winged helix-like DNA-binding domain superfamily/Winged helix DNA-binding domain"/>
    <property type="match status" value="1"/>
</dbReference>
<keyword evidence="4" id="KW-0804">Transcription</keyword>
<evidence type="ECO:0000256" key="4">
    <source>
        <dbReference type="ARBA" id="ARBA00023163"/>
    </source>
</evidence>
<dbReference type="NCBIfam" id="TIGR02937">
    <property type="entry name" value="sigma70-ECF"/>
    <property type="match status" value="1"/>
</dbReference>
<dbReference type="Gene3D" id="1.10.1740.10">
    <property type="match status" value="1"/>
</dbReference>
<dbReference type="InterPro" id="IPR014284">
    <property type="entry name" value="RNA_pol_sigma-70_dom"/>
</dbReference>
<dbReference type="InterPro" id="IPR013324">
    <property type="entry name" value="RNA_pol_sigma_r3/r4-like"/>
</dbReference>
<dbReference type="InterPro" id="IPR007627">
    <property type="entry name" value="RNA_pol_sigma70_r2"/>
</dbReference>
<keyword evidence="3" id="KW-0731">Sigma factor</keyword>
<dbReference type="SUPFAM" id="SSF88946">
    <property type="entry name" value="Sigma2 domain of RNA polymerase sigma factors"/>
    <property type="match status" value="1"/>
</dbReference>
<evidence type="ECO:0000256" key="2">
    <source>
        <dbReference type="ARBA" id="ARBA00023015"/>
    </source>
</evidence>
<protein>
    <submittedName>
        <fullName evidence="7">RNA polymerase sigma factor</fullName>
    </submittedName>
</protein>
<evidence type="ECO:0000313" key="8">
    <source>
        <dbReference type="Proteomes" id="UP000604737"/>
    </source>
</evidence>
<comment type="caution">
    <text evidence="7">The sequence shown here is derived from an EMBL/GenBank/DDBJ whole genome shotgun (WGS) entry which is preliminary data.</text>
</comment>
<dbReference type="InterPro" id="IPR013325">
    <property type="entry name" value="RNA_pol_sigma_r2"/>
</dbReference>
<feature type="domain" description="RNA polymerase sigma-70 region 2" evidence="5">
    <location>
        <begin position="25"/>
        <end position="89"/>
    </location>
</feature>
<keyword evidence="2" id="KW-0805">Transcription regulation</keyword>
<evidence type="ECO:0000259" key="6">
    <source>
        <dbReference type="Pfam" id="PF08281"/>
    </source>
</evidence>
<dbReference type="SUPFAM" id="SSF88659">
    <property type="entry name" value="Sigma3 and sigma4 domains of RNA polymerase sigma factors"/>
    <property type="match status" value="1"/>
</dbReference>
<accession>A0ABQ3H3N3</accession>
<feature type="domain" description="RNA polymerase sigma factor 70 region 4 type 2" evidence="6">
    <location>
        <begin position="125"/>
        <end position="176"/>
    </location>
</feature>
<dbReference type="Pfam" id="PF04542">
    <property type="entry name" value="Sigma70_r2"/>
    <property type="match status" value="1"/>
</dbReference>
<name>A0ABQ3H3N3_9NEIS</name>
<dbReference type="InterPro" id="IPR013249">
    <property type="entry name" value="RNA_pol_sigma70_r4_t2"/>
</dbReference>
<evidence type="ECO:0000259" key="5">
    <source>
        <dbReference type="Pfam" id="PF04542"/>
    </source>
</evidence>
<dbReference type="Pfam" id="PF08281">
    <property type="entry name" value="Sigma70_r4_2"/>
    <property type="match status" value="1"/>
</dbReference>
<evidence type="ECO:0000256" key="1">
    <source>
        <dbReference type="ARBA" id="ARBA00010641"/>
    </source>
</evidence>
<dbReference type="Proteomes" id="UP000604737">
    <property type="component" value="Unassembled WGS sequence"/>
</dbReference>
<dbReference type="EMBL" id="BMYO01000010">
    <property type="protein sequence ID" value="GHD68630.1"/>
    <property type="molecule type" value="Genomic_DNA"/>
</dbReference>
<dbReference type="InterPro" id="IPR036388">
    <property type="entry name" value="WH-like_DNA-bd_sf"/>
</dbReference>
<organism evidence="7 8">
    <name type="scientific">Jeongeupia chitinilytica</name>
    <dbReference type="NCBI Taxonomy" id="1041641"/>
    <lineage>
        <taxon>Bacteria</taxon>
        <taxon>Pseudomonadati</taxon>
        <taxon>Pseudomonadota</taxon>
        <taxon>Betaproteobacteria</taxon>
        <taxon>Neisseriales</taxon>
        <taxon>Chitinibacteraceae</taxon>
        <taxon>Jeongeupia</taxon>
    </lineage>
</organism>
<proteinExistence type="inferred from homology"/>
<gene>
    <name evidence="7" type="ORF">GCM10007350_34330</name>
</gene>
<dbReference type="PANTHER" id="PTHR43133:SF62">
    <property type="entry name" value="RNA POLYMERASE SIGMA FACTOR SIGZ"/>
    <property type="match status" value="1"/>
</dbReference>
<dbReference type="PANTHER" id="PTHR43133">
    <property type="entry name" value="RNA POLYMERASE ECF-TYPE SIGMA FACTO"/>
    <property type="match status" value="1"/>
</dbReference>
<evidence type="ECO:0000313" key="7">
    <source>
        <dbReference type="EMBL" id="GHD68630.1"/>
    </source>
</evidence>
<comment type="similarity">
    <text evidence="1">Belongs to the sigma-70 factor family. ECF subfamily.</text>
</comment>
<dbReference type="InterPro" id="IPR039425">
    <property type="entry name" value="RNA_pol_sigma-70-like"/>
</dbReference>
<keyword evidence="8" id="KW-1185">Reference proteome</keyword>
<dbReference type="RefSeq" id="WP_189462184.1">
    <property type="nucleotide sequence ID" value="NZ_BMYO01000010.1"/>
</dbReference>
<reference evidence="8" key="1">
    <citation type="journal article" date="2019" name="Int. J. Syst. Evol. Microbiol.">
        <title>The Global Catalogue of Microorganisms (GCM) 10K type strain sequencing project: providing services to taxonomists for standard genome sequencing and annotation.</title>
        <authorList>
            <consortium name="The Broad Institute Genomics Platform"/>
            <consortium name="The Broad Institute Genome Sequencing Center for Infectious Disease"/>
            <person name="Wu L."/>
            <person name="Ma J."/>
        </authorList>
    </citation>
    <scope>NUCLEOTIDE SEQUENCE [LARGE SCALE GENOMIC DNA]</scope>
    <source>
        <strain evidence="8">KCTC 23701</strain>
    </source>
</reference>